<organism evidence="1 2">
    <name type="scientific">Hymenobacter lapidiphilus</name>
    <dbReference type="NCBI Taxonomy" id="2608003"/>
    <lineage>
        <taxon>Bacteria</taxon>
        <taxon>Pseudomonadati</taxon>
        <taxon>Bacteroidota</taxon>
        <taxon>Cytophagia</taxon>
        <taxon>Cytophagales</taxon>
        <taxon>Hymenobacteraceae</taxon>
        <taxon>Hymenobacter</taxon>
    </lineage>
</organism>
<protein>
    <submittedName>
        <fullName evidence="1">PIG-L family deacetylase</fullName>
    </submittedName>
</protein>
<evidence type="ECO:0000313" key="2">
    <source>
        <dbReference type="Proteomes" id="UP000565521"/>
    </source>
</evidence>
<gene>
    <name evidence="1" type="ORF">HW554_11835</name>
</gene>
<reference evidence="1 2" key="1">
    <citation type="submission" date="2020-05" db="EMBL/GenBank/DDBJ databases">
        <title>Hymenobacter terrestris sp. nov. and Hymenobacter lapidiphilus sp. nov., isolated from regoliths in Antarctica.</title>
        <authorList>
            <person name="Sedlacek I."/>
            <person name="Pantucek R."/>
            <person name="Zeman M."/>
            <person name="Holochova P."/>
            <person name="Kralova S."/>
            <person name="Stankova E."/>
            <person name="Sedo O."/>
            <person name="Micenkova L."/>
            <person name="Svec P."/>
            <person name="Gupta V."/>
            <person name="Sood U."/>
            <person name="Korpole U.S."/>
            <person name="Lal R."/>
        </authorList>
    </citation>
    <scope>NUCLEOTIDE SEQUENCE [LARGE SCALE GENOMIC DNA]</scope>
    <source>
        <strain evidence="1 2">P5342</strain>
    </source>
</reference>
<sequence>MTELPVFDPIALPLQPATYAATLGPTVVISPHPDDESLGCGGLLALLARANAPVWCVLMSDGTMSHPNSAKFPAPARQALRETELRLALTELGLRSDCLLPLNLPDGQVPGPNEPAGQAAIARLVEFFREKQPTTVLCPWRRDPHPDHRATSQLVRAALAHLPRPPRLLEYLVWAWERAAPTDLPRPGEASGWQLDISAVLAEKQRAIAAHASQLPGSCIDDDPTGFTLAPSMLVHFASTTELYLEATTTIAASPAHSSSDSRSV</sequence>
<dbReference type="EMBL" id="JABKAU010000020">
    <property type="protein sequence ID" value="NVO31905.1"/>
    <property type="molecule type" value="Genomic_DNA"/>
</dbReference>
<dbReference type="InterPro" id="IPR003737">
    <property type="entry name" value="GlcNAc_PI_deacetylase-related"/>
</dbReference>
<dbReference type="GO" id="GO:0016811">
    <property type="term" value="F:hydrolase activity, acting on carbon-nitrogen (but not peptide) bonds, in linear amides"/>
    <property type="evidence" value="ECO:0007669"/>
    <property type="project" value="TreeGrafter"/>
</dbReference>
<dbReference type="PANTHER" id="PTHR12993">
    <property type="entry name" value="N-ACETYLGLUCOSAMINYL-PHOSPHATIDYLINOSITOL DE-N-ACETYLASE-RELATED"/>
    <property type="match status" value="1"/>
</dbReference>
<dbReference type="SUPFAM" id="SSF102588">
    <property type="entry name" value="LmbE-like"/>
    <property type="match status" value="1"/>
</dbReference>
<dbReference type="Gene3D" id="3.40.50.10320">
    <property type="entry name" value="LmbE-like"/>
    <property type="match status" value="1"/>
</dbReference>
<dbReference type="PANTHER" id="PTHR12993:SF29">
    <property type="entry name" value="BLR3841 PROTEIN"/>
    <property type="match status" value="1"/>
</dbReference>
<keyword evidence="2" id="KW-1185">Reference proteome</keyword>
<evidence type="ECO:0000313" key="1">
    <source>
        <dbReference type="EMBL" id="NVO31905.1"/>
    </source>
</evidence>
<dbReference type="RefSeq" id="WP_176908801.1">
    <property type="nucleotide sequence ID" value="NZ_JABKAU010000020.1"/>
</dbReference>
<dbReference type="InterPro" id="IPR024078">
    <property type="entry name" value="LmbE-like_dom_sf"/>
</dbReference>
<dbReference type="AlphaFoldDB" id="A0A7Y7U6X3"/>
<proteinExistence type="predicted"/>
<dbReference type="Proteomes" id="UP000565521">
    <property type="component" value="Unassembled WGS sequence"/>
</dbReference>
<name>A0A7Y7U6X3_9BACT</name>
<accession>A0A7Y7U6X3</accession>
<dbReference type="Pfam" id="PF02585">
    <property type="entry name" value="PIG-L"/>
    <property type="match status" value="1"/>
</dbReference>
<comment type="caution">
    <text evidence="1">The sequence shown here is derived from an EMBL/GenBank/DDBJ whole genome shotgun (WGS) entry which is preliminary data.</text>
</comment>